<dbReference type="InterPro" id="IPR010317">
    <property type="entry name" value="WxLIP_PGBD"/>
</dbReference>
<name>A0A4U3LFV3_ENTFL</name>
<dbReference type="Proteomes" id="UP000305511">
    <property type="component" value="Unassembled WGS sequence"/>
</dbReference>
<gene>
    <name evidence="5" type="ORF">EY666_14400</name>
</gene>
<evidence type="ECO:0000313" key="6">
    <source>
        <dbReference type="Proteomes" id="UP000305511"/>
    </source>
</evidence>
<comment type="caution">
    <text evidence="5">The sequence shown here is derived from an EMBL/GenBank/DDBJ whole genome shotgun (WGS) entry which is preliminary data.</text>
</comment>
<keyword evidence="1" id="KW-0472">Membrane</keyword>
<dbReference type="AlphaFoldDB" id="A0A4U3LFV3"/>
<accession>A0A4U3LFV3</accession>
<evidence type="ECO:0000256" key="1">
    <source>
        <dbReference type="SAM" id="Phobius"/>
    </source>
</evidence>
<evidence type="ECO:0000259" key="3">
    <source>
        <dbReference type="Pfam" id="PF06030"/>
    </source>
</evidence>
<dbReference type="RefSeq" id="WP_025187090.1">
    <property type="nucleotide sequence ID" value="NZ_CP050491.1"/>
</dbReference>
<feature type="chain" id="PRO_5020441564" evidence="2">
    <location>
        <begin position="35"/>
        <end position="342"/>
    </location>
</feature>
<keyword evidence="2" id="KW-0732">Signal</keyword>
<keyword evidence="1" id="KW-0812">Transmembrane</keyword>
<evidence type="ECO:0000259" key="4">
    <source>
        <dbReference type="Pfam" id="PF11797"/>
    </source>
</evidence>
<protein>
    <submittedName>
        <fullName evidence="5">DUF916 and DUF3324 domain-containing protein</fullName>
    </submittedName>
</protein>
<evidence type="ECO:0000313" key="5">
    <source>
        <dbReference type="EMBL" id="TKK72897.1"/>
    </source>
</evidence>
<organism evidence="5 6">
    <name type="scientific">Enterococcus faecalis</name>
    <name type="common">Streptococcus faecalis</name>
    <dbReference type="NCBI Taxonomy" id="1351"/>
    <lineage>
        <taxon>Bacteria</taxon>
        <taxon>Bacillati</taxon>
        <taxon>Bacillota</taxon>
        <taxon>Bacilli</taxon>
        <taxon>Lactobacillales</taxon>
        <taxon>Enterococcaceae</taxon>
        <taxon>Enterococcus</taxon>
    </lineage>
</organism>
<keyword evidence="1" id="KW-1133">Transmembrane helix</keyword>
<dbReference type="Pfam" id="PF06030">
    <property type="entry name" value="WxLIP_PGBD"/>
    <property type="match status" value="1"/>
</dbReference>
<feature type="transmembrane region" description="Helical" evidence="1">
    <location>
        <begin position="314"/>
        <end position="335"/>
    </location>
</feature>
<dbReference type="InterPro" id="IPR021759">
    <property type="entry name" value="WxLIP_HBD"/>
</dbReference>
<dbReference type="EMBL" id="SIYF01000399">
    <property type="protein sequence ID" value="TKK72897.1"/>
    <property type="molecule type" value="Genomic_DNA"/>
</dbReference>
<evidence type="ECO:0000256" key="2">
    <source>
        <dbReference type="SAM" id="SignalP"/>
    </source>
</evidence>
<feature type="domain" description="WxL Interacting Protein peptidoglycan binding" evidence="3">
    <location>
        <begin position="41"/>
        <end position="155"/>
    </location>
</feature>
<sequence>MRQRKTLKRWGTFIPIFFLSLVSWLVLWSAPASAEENQINFEAEAILPENQQSSVSYYDLKVSPGSTQEFKLRLKNVNDQPIKVRVDANNGLTNKNGALDYSQHGKKLLGSPTFEELISPSQTVELQGKETKEVSFQLNVPKNGFEGTILGGFYCYELTDGKEKEIKGFSLTNKFAYTIGAKLVVENKKMEPAFQLTKVKPGLENGYLTLFATIENTEPVLMSQLKMNAFVTKKGKSEKIRELSKRISVAPRSQFELPISWNDEALKKGLYELTIQLEDQNSKKWTLKKAFEIKGEDEKLNEEAVKVTRPASNILLYLVIGSCILIILALFIYILKLRRNKS</sequence>
<proteinExistence type="predicted"/>
<feature type="signal peptide" evidence="2">
    <location>
        <begin position="1"/>
        <end position="34"/>
    </location>
</feature>
<dbReference type="Pfam" id="PF11797">
    <property type="entry name" value="WxLIP_HBD"/>
    <property type="match status" value="1"/>
</dbReference>
<feature type="domain" description="WxL Interacting Protein host binding" evidence="4">
    <location>
        <begin position="167"/>
        <end position="300"/>
    </location>
</feature>
<reference evidence="5 6" key="1">
    <citation type="submission" date="2019-02" db="EMBL/GenBank/DDBJ databases">
        <title>Bacteria dissemination in different level of health care in South Africa: the effectiveness of infections prevention and control.</title>
        <authorList>
            <person name="Shobo C."/>
            <person name="Amoako D.G."/>
            <person name="Allam M."/>
            <person name="Ismail A."/>
            <person name="Bester L.A."/>
            <person name="Essack S.Y."/>
        </authorList>
    </citation>
    <scope>NUCLEOTIDE SEQUENCE [LARGE SCALE GENOMIC DNA]</scope>
    <source>
        <strain evidence="5 6">2SIL2</strain>
    </source>
</reference>